<dbReference type="GO" id="GO:0006508">
    <property type="term" value="P:proteolysis"/>
    <property type="evidence" value="ECO:0007669"/>
    <property type="project" value="UniProtKB-KW"/>
</dbReference>
<evidence type="ECO:0000256" key="7">
    <source>
        <dbReference type="ARBA" id="ARBA00022989"/>
    </source>
</evidence>
<dbReference type="GO" id="GO:0005886">
    <property type="term" value="C:plasma membrane"/>
    <property type="evidence" value="ECO:0007669"/>
    <property type="project" value="UniProtKB-SubCell"/>
</dbReference>
<dbReference type="GO" id="GO:0009002">
    <property type="term" value="F:serine-type D-Ala-D-Ala carboxypeptidase activity"/>
    <property type="evidence" value="ECO:0007669"/>
    <property type="project" value="UniProtKB-UniRule"/>
</dbReference>
<evidence type="ECO:0000313" key="13">
    <source>
        <dbReference type="Proteomes" id="UP000254220"/>
    </source>
</evidence>
<protein>
    <recommendedName>
        <fullName evidence="9">Putative D-alanyl-D-alanine carboxypeptidase</fullName>
        <ecNumber evidence="9">3.4.16.4</ecNumber>
    </recommendedName>
    <alternativeName>
        <fullName evidence="9">DD-carboxypeptidase</fullName>
        <shortName evidence="9">DD-CPase</shortName>
    </alternativeName>
</protein>
<dbReference type="PANTHER" id="PTHR43283">
    <property type="entry name" value="BETA-LACTAMASE-RELATED"/>
    <property type="match status" value="1"/>
</dbReference>
<organism evidence="12 13">
    <name type="scientific">Salmonella enterica subsp. indica</name>
    <dbReference type="NCBI Taxonomy" id="59207"/>
    <lineage>
        <taxon>Bacteria</taxon>
        <taxon>Pseudomonadati</taxon>
        <taxon>Pseudomonadota</taxon>
        <taxon>Gammaproteobacteria</taxon>
        <taxon>Enterobacterales</taxon>
        <taxon>Enterobacteriaceae</taxon>
        <taxon>Salmonella</taxon>
    </lineage>
</organism>
<dbReference type="Proteomes" id="UP000254220">
    <property type="component" value="Unassembled WGS sequence"/>
</dbReference>
<dbReference type="PANTHER" id="PTHR43283:SF11">
    <property type="entry name" value="BETA-LACTAMASE-RELATED DOMAIN-CONTAINING PROTEIN"/>
    <property type="match status" value="1"/>
</dbReference>
<evidence type="ECO:0000256" key="5">
    <source>
        <dbReference type="ARBA" id="ARBA00022692"/>
    </source>
</evidence>
<keyword evidence="10" id="KW-0732">Signal</keyword>
<keyword evidence="2 9" id="KW-0997">Cell inner membrane</keyword>
<proteinExistence type="inferred from homology"/>
<dbReference type="NCBIfam" id="NF002968">
    <property type="entry name" value="PRK03642.1"/>
    <property type="match status" value="1"/>
</dbReference>
<comment type="subcellular location">
    <subcellularLocation>
        <location evidence="9">Cell inner membrane</location>
        <topology evidence="9">Single-pass membrane protein</topology>
    </subcellularLocation>
</comment>
<keyword evidence="6 9" id="KW-0378">Hydrolase</keyword>
<dbReference type="InterPro" id="IPR050789">
    <property type="entry name" value="Diverse_Enzym_Activities"/>
</dbReference>
<keyword evidence="3 9" id="KW-0121">Carboxypeptidase</keyword>
<evidence type="ECO:0000256" key="9">
    <source>
        <dbReference type="HAMAP-Rule" id="MF_01034"/>
    </source>
</evidence>
<dbReference type="Gene3D" id="3.40.710.10">
    <property type="entry name" value="DD-peptidase/beta-lactamase superfamily"/>
    <property type="match status" value="1"/>
</dbReference>
<evidence type="ECO:0000256" key="2">
    <source>
        <dbReference type="ARBA" id="ARBA00022519"/>
    </source>
</evidence>
<dbReference type="Pfam" id="PF00144">
    <property type="entry name" value="Beta-lactamase"/>
    <property type="match status" value="1"/>
</dbReference>
<feature type="domain" description="Beta-lactamase-related" evidence="11">
    <location>
        <begin position="43"/>
        <end position="410"/>
    </location>
</feature>
<comment type="catalytic activity">
    <reaction evidence="9">
        <text>Preferential cleavage: (Ac)2-L-Lys-D-Ala-|-D-Ala. Also transpeptidation of peptidyl-alanyl moieties that are N-acyl substituents of D-alanine.</text>
        <dbReference type="EC" id="3.4.16.4"/>
    </reaction>
</comment>
<dbReference type="InterPro" id="IPR012338">
    <property type="entry name" value="Beta-lactam/transpept-like"/>
</dbReference>
<keyword evidence="7 9" id="KW-1133">Transmembrane helix</keyword>
<dbReference type="HAMAP" id="MF_01034">
    <property type="entry name" value="S12_YfeW"/>
    <property type="match status" value="1"/>
</dbReference>
<name>A0A379XNA5_SALER</name>
<evidence type="ECO:0000256" key="10">
    <source>
        <dbReference type="SAM" id="SignalP"/>
    </source>
</evidence>
<keyword evidence="4 9" id="KW-0645">Protease</keyword>
<dbReference type="SUPFAM" id="SSF56601">
    <property type="entry name" value="beta-lactamase/transpeptidase-like"/>
    <property type="match status" value="1"/>
</dbReference>
<evidence type="ECO:0000256" key="6">
    <source>
        <dbReference type="ARBA" id="ARBA00022801"/>
    </source>
</evidence>
<keyword evidence="1 9" id="KW-1003">Cell membrane</keyword>
<reference evidence="12 13" key="1">
    <citation type="submission" date="2018-06" db="EMBL/GenBank/DDBJ databases">
        <authorList>
            <consortium name="Pathogen Informatics"/>
            <person name="Doyle S."/>
        </authorList>
    </citation>
    <scope>NUCLEOTIDE SEQUENCE [LARGE SCALE GENOMIC DNA]</scope>
    <source>
        <strain evidence="12 13">NCTC12420</strain>
    </source>
</reference>
<evidence type="ECO:0000256" key="8">
    <source>
        <dbReference type="ARBA" id="ARBA00023136"/>
    </source>
</evidence>
<comment type="similarity">
    <text evidence="9">Belongs to the peptidase S12 family. YfeW subfamily.</text>
</comment>
<evidence type="ECO:0000256" key="1">
    <source>
        <dbReference type="ARBA" id="ARBA00022475"/>
    </source>
</evidence>
<dbReference type="EC" id="3.4.16.4" evidence="9"/>
<accession>A0A379XNA5</accession>
<dbReference type="RefSeq" id="WP_079776949.1">
    <property type="nucleotide sequence ID" value="NZ_DADWZK010000034.1"/>
</dbReference>
<keyword evidence="5 9" id="KW-0812">Transmembrane</keyword>
<evidence type="ECO:0000259" key="11">
    <source>
        <dbReference type="Pfam" id="PF00144"/>
    </source>
</evidence>
<keyword evidence="8 9" id="KW-0472">Membrane</keyword>
<evidence type="ECO:0000256" key="4">
    <source>
        <dbReference type="ARBA" id="ARBA00022670"/>
    </source>
</evidence>
<dbReference type="AlphaFoldDB" id="A0A379XNA5"/>
<evidence type="ECO:0000313" key="12">
    <source>
        <dbReference type="EMBL" id="SUI01735.1"/>
    </source>
</evidence>
<feature type="chain" id="PRO_5017092304" description="Putative D-alanyl-D-alanine carboxypeptidase" evidence="10">
    <location>
        <begin position="20"/>
        <end position="434"/>
    </location>
</feature>
<dbReference type="InterPro" id="IPR022849">
    <property type="entry name" value="Pept_S12_YfeW/YbbE-like"/>
</dbReference>
<feature type="signal peptide" evidence="10">
    <location>
        <begin position="1"/>
        <end position="19"/>
    </location>
</feature>
<evidence type="ECO:0000256" key="3">
    <source>
        <dbReference type="ARBA" id="ARBA00022645"/>
    </source>
</evidence>
<sequence>MKIRLCFASLLALSLTANAAPFPVLTETSPENAGFNIKQLNQLDSWIAQQVDAGYPSVNLLIVKDNHIVYRKAWGYAKKYDGHTLMTQPVKATTDTLYDLASNTKMYATNFALQKLMSEGKLRPDDLVSKYIPGFGDRPEDIIKGKSTLRISDLLHHVGGFPADPQYPNKDVAGELYSQDKTTTLEMIKRTPLEYPPGAKHIYSDVDYMLLGFIVESITGQPLDRYVEETIYRPLGLTHTVFNPLQKGFNQQQIAATELNGNTRDGVIHFPNIRTTTLWGQVHDEKAFYSMGGVSGHAGLFSNTGDIAVLMQTMLNGGGYGNVTLFDPQTVKMFTQSSVEDATFGLGWRVNGNSSMTPTFGTLASSQAYGHTGWTGTLTVIDPVNRMAIVMLSNKPHSPVADPQKNPNMFNSGLLPIATYGWVVDQVYAALKHE</sequence>
<gene>
    <name evidence="12" type="primary">estB</name>
    <name evidence="9" type="synonym">yfeW</name>
    <name evidence="12" type="ORF">NCTC12420_01455</name>
</gene>
<dbReference type="EMBL" id="UGYB01000001">
    <property type="protein sequence ID" value="SUI01735.1"/>
    <property type="molecule type" value="Genomic_DNA"/>
</dbReference>
<dbReference type="InterPro" id="IPR001466">
    <property type="entry name" value="Beta-lactam-related"/>
</dbReference>